<dbReference type="OrthoDB" id="5228714at2759"/>
<protein>
    <submittedName>
        <fullName evidence="1">Uncharacterized protein</fullName>
    </submittedName>
</protein>
<reference evidence="1" key="1">
    <citation type="submission" date="2014-12" db="EMBL/GenBank/DDBJ databases">
        <title>Genome Sequence of Valsa Canker Pathogens Uncovers a Specific Adaption of Colonization on Woody Bark.</title>
        <authorList>
            <person name="Yin Z."/>
            <person name="Liu H."/>
            <person name="Gao X."/>
            <person name="Li Z."/>
            <person name="Song N."/>
            <person name="Ke X."/>
            <person name="Dai Q."/>
            <person name="Wu Y."/>
            <person name="Sun Y."/>
            <person name="Xu J.-R."/>
            <person name="Kang Z.K."/>
            <person name="Wang L."/>
            <person name="Huang L."/>
        </authorList>
    </citation>
    <scope>NUCLEOTIDE SEQUENCE [LARGE SCALE GENOMIC DNA]</scope>
    <source>
        <strain evidence="1">03-8</strain>
    </source>
</reference>
<gene>
    <name evidence="1" type="ORF">VM1G_01441</name>
</gene>
<sequence>MNDIISHYRAEGKALPDYSKHPGGSFRGVAILLPPRERWQAEGVDLVLFDPPAEYLRASPEGRKAILGNGTSDDGALITSGVPVQQGEGKSLGVRLRTLAESNDRWTEMKDQYDVAVLQGRTKR</sequence>
<dbReference type="EMBL" id="CM003099">
    <property type="protein sequence ID" value="KUI65779.1"/>
    <property type="molecule type" value="Genomic_DNA"/>
</dbReference>
<evidence type="ECO:0000313" key="1">
    <source>
        <dbReference type="EMBL" id="KUI65779.1"/>
    </source>
</evidence>
<accession>A0A194VNM5</accession>
<keyword evidence="2" id="KW-1185">Reference proteome</keyword>
<evidence type="ECO:0000313" key="2">
    <source>
        <dbReference type="Proteomes" id="UP000078559"/>
    </source>
</evidence>
<organism evidence="1 2">
    <name type="scientific">Cytospora mali</name>
    <name type="common">Apple Valsa canker fungus</name>
    <name type="synonym">Valsa mali</name>
    <dbReference type="NCBI Taxonomy" id="578113"/>
    <lineage>
        <taxon>Eukaryota</taxon>
        <taxon>Fungi</taxon>
        <taxon>Dikarya</taxon>
        <taxon>Ascomycota</taxon>
        <taxon>Pezizomycotina</taxon>
        <taxon>Sordariomycetes</taxon>
        <taxon>Sordariomycetidae</taxon>
        <taxon>Diaporthales</taxon>
        <taxon>Cytosporaceae</taxon>
        <taxon>Cytospora</taxon>
    </lineage>
</organism>
<dbReference type="AlphaFoldDB" id="A0A194VNM5"/>
<proteinExistence type="predicted"/>
<name>A0A194VNM5_CYTMA</name>
<dbReference type="Proteomes" id="UP000078559">
    <property type="component" value="Chromosome 2"/>
</dbReference>